<accession>A0A8H4NPI8</accession>
<reference evidence="1" key="1">
    <citation type="submission" date="2020-01" db="EMBL/GenBank/DDBJ databases">
        <title>Identification and distribution of gene clusters putatively required for synthesis of sphingolipid metabolism inhibitors in phylogenetically diverse species of the filamentous fungus Fusarium.</title>
        <authorList>
            <person name="Kim H.-S."/>
            <person name="Busman M."/>
            <person name="Brown D.W."/>
            <person name="Divon H."/>
            <person name="Uhlig S."/>
            <person name="Proctor R.H."/>
        </authorList>
    </citation>
    <scope>NUCLEOTIDE SEQUENCE</scope>
    <source>
        <strain evidence="1">NRRL 53441</strain>
    </source>
</reference>
<dbReference type="Proteomes" id="UP000605986">
    <property type="component" value="Unassembled WGS sequence"/>
</dbReference>
<dbReference type="AlphaFoldDB" id="A0A8H4NPI8"/>
<name>A0A8H4NPI8_9HYPO</name>
<proteinExistence type="predicted"/>
<evidence type="ECO:0000313" key="2">
    <source>
        <dbReference type="Proteomes" id="UP000605986"/>
    </source>
</evidence>
<protein>
    <submittedName>
        <fullName evidence="1">Uncharacterized protein</fullName>
    </submittedName>
</protein>
<gene>
    <name evidence="1" type="ORF">F53441_13779</name>
</gene>
<sequence>MDGADNGVAIPIIIIPVIRLLSLRVSNSDWFLFKPIPKLLALPVNNIIRPSNHYVGSAWSFGTEWCRDRWQIDCLNIEQVLRLNDGRLSHSGLFLTGKINALPGAVLGNFGDEQTSAIKKVILEVLLYFYQLLDRRQGSADFG</sequence>
<organism evidence="1 2">
    <name type="scientific">Fusarium austroafricanum</name>
    <dbReference type="NCBI Taxonomy" id="2364996"/>
    <lineage>
        <taxon>Eukaryota</taxon>
        <taxon>Fungi</taxon>
        <taxon>Dikarya</taxon>
        <taxon>Ascomycota</taxon>
        <taxon>Pezizomycotina</taxon>
        <taxon>Sordariomycetes</taxon>
        <taxon>Hypocreomycetidae</taxon>
        <taxon>Hypocreales</taxon>
        <taxon>Nectriaceae</taxon>
        <taxon>Fusarium</taxon>
        <taxon>Fusarium concolor species complex</taxon>
    </lineage>
</organism>
<keyword evidence="2" id="KW-1185">Reference proteome</keyword>
<comment type="caution">
    <text evidence="1">The sequence shown here is derived from an EMBL/GenBank/DDBJ whole genome shotgun (WGS) entry which is preliminary data.</text>
</comment>
<evidence type="ECO:0000313" key="1">
    <source>
        <dbReference type="EMBL" id="KAF4433130.1"/>
    </source>
</evidence>
<dbReference type="EMBL" id="JAADJG010000935">
    <property type="protein sequence ID" value="KAF4433130.1"/>
    <property type="molecule type" value="Genomic_DNA"/>
</dbReference>